<reference evidence="1" key="1">
    <citation type="submission" date="2023-06" db="EMBL/GenBank/DDBJ databases">
        <authorList>
            <person name="Kurt Z."/>
        </authorList>
    </citation>
    <scope>NUCLEOTIDE SEQUENCE</scope>
</reference>
<dbReference type="AlphaFoldDB" id="A0AA86UB75"/>
<proteinExistence type="predicted"/>
<dbReference type="EMBL" id="CATOUU010000819">
    <property type="protein sequence ID" value="CAI9950845.1"/>
    <property type="molecule type" value="Genomic_DNA"/>
</dbReference>
<evidence type="ECO:0000313" key="3">
    <source>
        <dbReference type="Proteomes" id="UP001642409"/>
    </source>
</evidence>
<gene>
    <name evidence="2" type="ORF">HINF_LOCUS31193</name>
    <name evidence="1" type="ORF">HINF_LOCUS38490</name>
</gene>
<sequence length="101" mass="11910">MQRHVANSALVILAECGDAFSHQYISLNFFTRFGITNNLNVINSFDTFFVDLKIQCRLVRTKYCYMHHYRLPASLLSLMNKFFLVPLIVSQEYNRFHLPFV</sequence>
<accession>A0AA86UB75</accession>
<evidence type="ECO:0000313" key="1">
    <source>
        <dbReference type="EMBL" id="CAI9950845.1"/>
    </source>
</evidence>
<organism evidence="1">
    <name type="scientific">Hexamita inflata</name>
    <dbReference type="NCBI Taxonomy" id="28002"/>
    <lineage>
        <taxon>Eukaryota</taxon>
        <taxon>Metamonada</taxon>
        <taxon>Diplomonadida</taxon>
        <taxon>Hexamitidae</taxon>
        <taxon>Hexamitinae</taxon>
        <taxon>Hexamita</taxon>
    </lineage>
</organism>
<name>A0AA86UB75_9EUKA</name>
<comment type="caution">
    <text evidence="1">The sequence shown here is derived from an EMBL/GenBank/DDBJ whole genome shotgun (WGS) entry which is preliminary data.</text>
</comment>
<evidence type="ECO:0000313" key="2">
    <source>
        <dbReference type="EMBL" id="CAL6027168.1"/>
    </source>
</evidence>
<dbReference type="EMBL" id="CAXDID020000104">
    <property type="protein sequence ID" value="CAL6027168.1"/>
    <property type="molecule type" value="Genomic_DNA"/>
</dbReference>
<keyword evidence="3" id="KW-1185">Reference proteome</keyword>
<protein>
    <submittedName>
        <fullName evidence="2">Hypothetical_protein</fullName>
    </submittedName>
</protein>
<reference evidence="2 3" key="2">
    <citation type="submission" date="2024-07" db="EMBL/GenBank/DDBJ databases">
        <authorList>
            <person name="Akdeniz Z."/>
        </authorList>
    </citation>
    <scope>NUCLEOTIDE SEQUENCE [LARGE SCALE GENOMIC DNA]</scope>
</reference>
<dbReference type="Proteomes" id="UP001642409">
    <property type="component" value="Unassembled WGS sequence"/>
</dbReference>